<feature type="region of interest" description="Disordered" evidence="1">
    <location>
        <begin position="199"/>
        <end position="260"/>
    </location>
</feature>
<evidence type="ECO:0000256" key="1">
    <source>
        <dbReference type="SAM" id="MobiDB-lite"/>
    </source>
</evidence>
<dbReference type="EMBL" id="CAKOFQ010006801">
    <property type="protein sequence ID" value="CAH1972637.1"/>
    <property type="molecule type" value="Genomic_DNA"/>
</dbReference>
<dbReference type="AlphaFoldDB" id="A0A9P0KDR7"/>
<accession>A0A9P0KDR7</accession>
<gene>
    <name evidence="2" type="ORF">ACAOBT_LOCUS10115</name>
</gene>
<organism evidence="2 3">
    <name type="scientific">Acanthoscelides obtectus</name>
    <name type="common">Bean weevil</name>
    <name type="synonym">Bruchus obtectus</name>
    <dbReference type="NCBI Taxonomy" id="200917"/>
    <lineage>
        <taxon>Eukaryota</taxon>
        <taxon>Metazoa</taxon>
        <taxon>Ecdysozoa</taxon>
        <taxon>Arthropoda</taxon>
        <taxon>Hexapoda</taxon>
        <taxon>Insecta</taxon>
        <taxon>Pterygota</taxon>
        <taxon>Neoptera</taxon>
        <taxon>Endopterygota</taxon>
        <taxon>Coleoptera</taxon>
        <taxon>Polyphaga</taxon>
        <taxon>Cucujiformia</taxon>
        <taxon>Chrysomeloidea</taxon>
        <taxon>Chrysomelidae</taxon>
        <taxon>Bruchinae</taxon>
        <taxon>Bruchini</taxon>
        <taxon>Acanthoscelides</taxon>
    </lineage>
</organism>
<protein>
    <submittedName>
        <fullName evidence="2">Uncharacterized protein</fullName>
    </submittedName>
</protein>
<keyword evidence="3" id="KW-1185">Reference proteome</keyword>
<dbReference type="Proteomes" id="UP001152888">
    <property type="component" value="Unassembled WGS sequence"/>
</dbReference>
<sequence length="389" mass="40747">MAAMARRREPADADDIAAIAKQISDQAEAIYQNWKSRGLGPSDLLSCHAAGDTAKLGSMLKPSTAASKPSIDLLVQAPTMDNNHLEKLVKNFVDEDKARIAAARGGVKVTAPLRGGATSPIGSGGVITPPLRSPVISPVGGGIASPTGCGTTTMSSSIQYALQKFERRGSGDGDTSLTKVGVLAAKKVVYGGGGAVTSAVDGSTQQSPKPAIGQKPQISPKPFQRLSPQIGAAGDTVEMTLPPDLAPTTPTSTPASSAGLQTWPLKNRVISTDAVKKTSQDAQKRNSLVIIGGDAHGQKVIESQKGLSIDHQVALEEKKLINALKNGDIVNEEAPKTSGKVTHVITVNGRDSNREVTVRFVLAIHHFSDVKLEKYREQGMFLEELSVVT</sequence>
<evidence type="ECO:0000313" key="2">
    <source>
        <dbReference type="EMBL" id="CAH1972637.1"/>
    </source>
</evidence>
<comment type="caution">
    <text evidence="2">The sequence shown here is derived from an EMBL/GenBank/DDBJ whole genome shotgun (WGS) entry which is preliminary data.</text>
</comment>
<dbReference type="OrthoDB" id="5586at2759"/>
<feature type="compositionally biased region" description="Low complexity" evidence="1">
    <location>
        <begin position="240"/>
        <end position="260"/>
    </location>
</feature>
<proteinExistence type="predicted"/>
<reference evidence="2" key="1">
    <citation type="submission" date="2022-03" db="EMBL/GenBank/DDBJ databases">
        <authorList>
            <person name="Sayadi A."/>
        </authorList>
    </citation>
    <scope>NUCLEOTIDE SEQUENCE</scope>
</reference>
<evidence type="ECO:0000313" key="3">
    <source>
        <dbReference type="Proteomes" id="UP001152888"/>
    </source>
</evidence>
<name>A0A9P0KDR7_ACAOB</name>